<evidence type="ECO:0000256" key="13">
    <source>
        <dbReference type="HAMAP-Rule" id="MF_03048"/>
    </source>
</evidence>
<evidence type="ECO:0000259" key="16">
    <source>
        <dbReference type="SMART" id="SM00904"/>
    </source>
</evidence>
<keyword evidence="18" id="KW-1185">Reference proteome</keyword>
<dbReference type="GO" id="GO:0009231">
    <property type="term" value="P:riboflavin biosynthetic process"/>
    <property type="evidence" value="ECO:0007669"/>
    <property type="project" value="InterPro"/>
</dbReference>
<dbReference type="PANTHER" id="PTHR22749:SF6">
    <property type="entry name" value="RIBOFLAVIN KINASE"/>
    <property type="match status" value="1"/>
</dbReference>
<accession>A0A8K0JF93</accession>
<dbReference type="CDD" id="cd01764">
    <property type="entry name" value="Ubl_Urm1"/>
    <property type="match status" value="1"/>
</dbReference>
<feature type="compositionally biased region" description="Polar residues" evidence="15">
    <location>
        <begin position="144"/>
        <end position="158"/>
    </location>
</feature>
<dbReference type="GO" id="GO:0005829">
    <property type="term" value="C:cytosol"/>
    <property type="evidence" value="ECO:0007669"/>
    <property type="project" value="UniProtKB-UniRule"/>
</dbReference>
<comment type="similarity">
    <text evidence="3">Belongs to the flavokinase family.</text>
</comment>
<dbReference type="EMBL" id="JABELV010000205">
    <property type="protein sequence ID" value="KAG7528124.1"/>
    <property type="molecule type" value="Genomic_DNA"/>
</dbReference>
<evidence type="ECO:0000256" key="3">
    <source>
        <dbReference type="ARBA" id="ARBA00010108"/>
    </source>
</evidence>
<keyword evidence="10" id="KW-0547">Nucleotide-binding</keyword>
<dbReference type="AlphaFoldDB" id="A0A8K0JF93"/>
<dbReference type="GO" id="GO:0002098">
    <property type="term" value="P:tRNA wobble uridine modification"/>
    <property type="evidence" value="ECO:0007669"/>
    <property type="project" value="UniProtKB-UniRule"/>
</dbReference>
<dbReference type="GO" id="GO:0008531">
    <property type="term" value="F:riboflavin kinase activity"/>
    <property type="evidence" value="ECO:0007669"/>
    <property type="project" value="InterPro"/>
</dbReference>
<dbReference type="SUPFAM" id="SSF54285">
    <property type="entry name" value="MoaD/ThiS"/>
    <property type="match status" value="1"/>
</dbReference>
<comment type="caution">
    <text evidence="17">The sequence shown here is derived from an EMBL/GenBank/DDBJ whole genome shotgun (WGS) entry which is preliminary data.</text>
</comment>
<dbReference type="HAMAP" id="MF_03048">
    <property type="entry name" value="Urm1"/>
    <property type="match status" value="1"/>
</dbReference>
<feature type="modified residue" description="1-thioglycine" evidence="13">
    <location>
        <position position="403"/>
    </location>
</feature>
<keyword evidence="8" id="KW-0808">Transferase</keyword>
<comment type="function">
    <text evidence="1">Catalyzes the phosphorylation of riboflavin (vitamin B2) to form flavin mononucleotide (FMN) coenzyme.</text>
</comment>
<dbReference type="PANTHER" id="PTHR22749">
    <property type="entry name" value="RIBOFLAVIN KINASE/FMN ADENYLYLTRANSFERASE"/>
    <property type="match status" value="1"/>
</dbReference>
<protein>
    <recommendedName>
        <fullName evidence="13 14">Ubiquitin-related modifier 1</fullName>
    </recommendedName>
</protein>
<dbReference type="GO" id="GO:0034227">
    <property type="term" value="P:tRNA thio-modification"/>
    <property type="evidence" value="ECO:0007669"/>
    <property type="project" value="UniProtKB-UniRule"/>
</dbReference>
<name>A0A8K0JF93_9TREE</name>
<evidence type="ECO:0000256" key="4">
    <source>
        <dbReference type="ARBA" id="ARBA00022490"/>
    </source>
</evidence>
<evidence type="ECO:0000256" key="10">
    <source>
        <dbReference type="ARBA" id="ARBA00022741"/>
    </source>
</evidence>
<keyword evidence="7" id="KW-0288">FMN</keyword>
<evidence type="ECO:0000256" key="8">
    <source>
        <dbReference type="ARBA" id="ARBA00022679"/>
    </source>
</evidence>
<evidence type="ECO:0000256" key="14">
    <source>
        <dbReference type="RuleBase" id="RU361182"/>
    </source>
</evidence>
<comment type="similarity">
    <text evidence="13 14">Belongs to the URM1 family.</text>
</comment>
<comment type="PTM">
    <text evidence="13">C-terminal thiocarboxylation occurs in 2 steps, it is first acyl-adenylated (-COAMP) via the hesA/moeB/thiF part of UBA4, then thiocarboxylated (-COSH) via the rhodanese domain of UBA4.</text>
</comment>
<dbReference type="InterPro" id="IPR023465">
    <property type="entry name" value="Riboflavin_kinase_dom_sf"/>
</dbReference>
<dbReference type="OrthoDB" id="10248987at2759"/>
<keyword evidence="11 13" id="KW-0833">Ubl conjugation pathway</keyword>
<evidence type="ECO:0000256" key="1">
    <source>
        <dbReference type="ARBA" id="ARBA00003572"/>
    </source>
</evidence>
<evidence type="ECO:0000256" key="9">
    <source>
        <dbReference type="ARBA" id="ARBA00022694"/>
    </source>
</evidence>
<reference evidence="17" key="1">
    <citation type="submission" date="2020-04" db="EMBL/GenBank/DDBJ databases">
        <title>Analysis of mating type loci in Filobasidium floriforme.</title>
        <authorList>
            <person name="Nowrousian M."/>
        </authorList>
    </citation>
    <scope>NUCLEOTIDE SEQUENCE</scope>
    <source>
        <strain evidence="17">CBS 6242</strain>
    </source>
</reference>
<dbReference type="Pfam" id="PF09138">
    <property type="entry name" value="Urm1"/>
    <property type="match status" value="1"/>
</dbReference>
<comment type="pathway">
    <text evidence="13 14">tRNA modification; 5-methoxycarbonylmethyl-2-thiouridine-tRNA biosynthesis.</text>
</comment>
<keyword evidence="9 13" id="KW-0819">tRNA processing</keyword>
<evidence type="ECO:0000256" key="6">
    <source>
        <dbReference type="ARBA" id="ARBA00022630"/>
    </source>
</evidence>
<evidence type="ECO:0000256" key="2">
    <source>
        <dbReference type="ARBA" id="ARBA00005201"/>
    </source>
</evidence>
<dbReference type="Gene3D" id="3.10.20.30">
    <property type="match status" value="1"/>
</dbReference>
<dbReference type="UniPathway" id="UPA00988"/>
<evidence type="ECO:0000256" key="12">
    <source>
        <dbReference type="ARBA" id="ARBA00022840"/>
    </source>
</evidence>
<evidence type="ECO:0000256" key="15">
    <source>
        <dbReference type="SAM" id="MobiDB-lite"/>
    </source>
</evidence>
<dbReference type="InterPro" id="IPR023468">
    <property type="entry name" value="Riboflavin_kinase"/>
</dbReference>
<comment type="function">
    <text evidence="13">Acts as a sulfur carrier required for 2-thiolation of mcm(5)S(2)U at tRNA wobble positions of cytosolic tRNA(Lys), tRNA(Glu) and tRNA(Gln). Serves as sulfur donor in tRNA 2-thiolation reaction by being thiocarboxylated (-COSH) at its C-terminus by the MOCS3 homolog UBA4. The sulfur is then transferred to tRNA to form 2-thiolation of mcm(5)S(2)U. Prior mcm(5) tRNA modification by the elongator complex is required for 2-thiolation. Also acts as a ubiquitin-like protein (UBL) that is covalently conjugated via an isopeptide bond to lysine residues of target proteins such as AHP1. The thiocarboxylated form serves as substrate for conjugation and oxidative stress specifically induces the formation of UBL-protein conjugates.</text>
</comment>
<proteinExistence type="inferred from homology"/>
<sequence>MSSETQQPARPSIIGTESGPEPPYPIKMFGVVERGFGRGSKELGIPTANLPRSSIAPLEQLSSTGIYFGFARLHPIPSSSSSSSTTDQTPNPESNSNSTAEAIPKNGNSSDGSKGLSVQAIESLPGKTAAYPRSQVEGEENDRPSTISSDKASASTGTENGGGDGDDKGEQPALGEEDYKVWPMVMSVGYNPYYGNKEMTAEVHIMHQFPTSFYAHPLSVVLLGYVRPELNYVSKEKLIEDINEDVRVALRSLGRKEWAKWADARELEVPRDGEVKESKGDDKVEEVSNGVEGLSVGNKEKQEEIEIKLEFGGGLHLLFSSKPKHSVKLPKTIEDAPVTIRYLIKWMKDNLLSERVEMFGDGEGVRPGILVLVNDTDWELEGELDYRLEDGDEVVFISTLHGG</sequence>
<feature type="region of interest" description="Disordered" evidence="15">
    <location>
        <begin position="77"/>
        <end position="173"/>
    </location>
</feature>
<dbReference type="Proteomes" id="UP000812966">
    <property type="component" value="Unassembled WGS sequence"/>
</dbReference>
<feature type="cross-link" description="Glycyl lysine isopeptide (Gly-Lys) (interchain with K-? in acceptor proteins)" evidence="13">
    <location>
        <position position="403"/>
    </location>
</feature>
<dbReference type="GO" id="GO:0005524">
    <property type="term" value="F:ATP binding"/>
    <property type="evidence" value="ECO:0007669"/>
    <property type="project" value="UniProtKB-KW"/>
</dbReference>
<gene>
    <name evidence="13" type="primary">URM1</name>
    <name evidence="17" type="ORF">FFLO_06390</name>
</gene>
<evidence type="ECO:0000313" key="18">
    <source>
        <dbReference type="Proteomes" id="UP000812966"/>
    </source>
</evidence>
<dbReference type="UniPathway" id="UPA00276">
    <property type="reaction ID" value="UER00406"/>
</dbReference>
<evidence type="ECO:0000256" key="7">
    <source>
        <dbReference type="ARBA" id="ARBA00022643"/>
    </source>
</evidence>
<dbReference type="InterPro" id="IPR016155">
    <property type="entry name" value="Mopterin_synth/thiamin_S_b"/>
</dbReference>
<evidence type="ECO:0000256" key="11">
    <source>
        <dbReference type="ARBA" id="ARBA00022786"/>
    </source>
</evidence>
<comment type="subcellular location">
    <subcellularLocation>
        <location evidence="13 14">Cytoplasm</location>
    </subcellularLocation>
</comment>
<dbReference type="GO" id="GO:0009398">
    <property type="term" value="P:FMN biosynthetic process"/>
    <property type="evidence" value="ECO:0007669"/>
    <property type="project" value="UniProtKB-UniPathway"/>
</dbReference>
<feature type="region of interest" description="Disordered" evidence="15">
    <location>
        <begin position="1"/>
        <end position="26"/>
    </location>
</feature>
<evidence type="ECO:0000256" key="5">
    <source>
        <dbReference type="ARBA" id="ARBA00022499"/>
    </source>
</evidence>
<organism evidence="17 18">
    <name type="scientific">Filobasidium floriforme</name>
    <dbReference type="NCBI Taxonomy" id="5210"/>
    <lineage>
        <taxon>Eukaryota</taxon>
        <taxon>Fungi</taxon>
        <taxon>Dikarya</taxon>
        <taxon>Basidiomycota</taxon>
        <taxon>Agaricomycotina</taxon>
        <taxon>Tremellomycetes</taxon>
        <taxon>Filobasidiales</taxon>
        <taxon>Filobasidiaceae</taxon>
        <taxon>Filobasidium</taxon>
    </lineage>
</organism>
<dbReference type="InterPro" id="IPR015865">
    <property type="entry name" value="Riboflavin_kinase_bac/euk"/>
</dbReference>
<keyword evidence="6" id="KW-0285">Flavoprotein</keyword>
<keyword evidence="5 13" id="KW-1017">Isopeptide bond</keyword>
<dbReference type="InterPro" id="IPR015221">
    <property type="entry name" value="Urm1"/>
</dbReference>
<dbReference type="GO" id="GO:0032447">
    <property type="term" value="P:protein urmylation"/>
    <property type="evidence" value="ECO:0007669"/>
    <property type="project" value="UniProtKB-UniRule"/>
</dbReference>
<dbReference type="Pfam" id="PF01687">
    <property type="entry name" value="Flavokinase"/>
    <property type="match status" value="2"/>
</dbReference>
<feature type="domain" description="Riboflavin kinase" evidence="16">
    <location>
        <begin position="21"/>
        <end position="254"/>
    </location>
</feature>
<dbReference type="Gene3D" id="2.40.30.30">
    <property type="entry name" value="Riboflavin kinase-like"/>
    <property type="match status" value="1"/>
</dbReference>
<keyword evidence="12" id="KW-0067">ATP-binding</keyword>
<dbReference type="GO" id="GO:0005739">
    <property type="term" value="C:mitochondrion"/>
    <property type="evidence" value="ECO:0007669"/>
    <property type="project" value="TreeGrafter"/>
</dbReference>
<dbReference type="SUPFAM" id="SSF82114">
    <property type="entry name" value="Riboflavin kinase-like"/>
    <property type="match status" value="2"/>
</dbReference>
<keyword evidence="4 13" id="KW-0963">Cytoplasm</keyword>
<comment type="pathway">
    <text evidence="2">Cofactor biosynthesis; FMN biosynthesis; FMN from riboflavin (ATP route): step 1/1.</text>
</comment>
<evidence type="ECO:0000313" key="17">
    <source>
        <dbReference type="EMBL" id="KAG7528124.1"/>
    </source>
</evidence>
<dbReference type="InterPro" id="IPR012675">
    <property type="entry name" value="Beta-grasp_dom_sf"/>
</dbReference>
<dbReference type="SMART" id="SM00904">
    <property type="entry name" value="Flavokinase"/>
    <property type="match status" value="1"/>
</dbReference>
<feature type="compositionally biased region" description="Polar residues" evidence="15">
    <location>
        <begin position="85"/>
        <end position="112"/>
    </location>
</feature>